<dbReference type="Pfam" id="PF07638">
    <property type="entry name" value="Sigma70_ECF"/>
    <property type="match status" value="1"/>
</dbReference>
<dbReference type="InterPro" id="IPR014284">
    <property type="entry name" value="RNA_pol_sigma-70_dom"/>
</dbReference>
<dbReference type="PANTHER" id="PTHR43133">
    <property type="entry name" value="RNA POLYMERASE ECF-TYPE SIGMA FACTO"/>
    <property type="match status" value="1"/>
</dbReference>
<dbReference type="GO" id="GO:0003677">
    <property type="term" value="F:DNA binding"/>
    <property type="evidence" value="ECO:0007669"/>
    <property type="project" value="UniProtKB-KW"/>
</dbReference>
<dbReference type="InterPro" id="IPR039425">
    <property type="entry name" value="RNA_pol_sigma-70-like"/>
</dbReference>
<gene>
    <name evidence="7" type="ORF">SAMN05421504_101303</name>
</gene>
<dbReference type="InterPro" id="IPR053812">
    <property type="entry name" value="HTH_Sigma70_ECF-like"/>
</dbReference>
<accession>A0A1H2SRV1</accession>
<dbReference type="Proteomes" id="UP000199515">
    <property type="component" value="Unassembled WGS sequence"/>
</dbReference>
<keyword evidence="4" id="KW-0238">DNA-binding</keyword>
<organism evidence="7 8">
    <name type="scientific">Amycolatopsis xylanica</name>
    <dbReference type="NCBI Taxonomy" id="589385"/>
    <lineage>
        <taxon>Bacteria</taxon>
        <taxon>Bacillati</taxon>
        <taxon>Actinomycetota</taxon>
        <taxon>Actinomycetes</taxon>
        <taxon>Pseudonocardiales</taxon>
        <taxon>Pseudonocardiaceae</taxon>
        <taxon>Amycolatopsis</taxon>
    </lineage>
</organism>
<evidence type="ECO:0000256" key="2">
    <source>
        <dbReference type="ARBA" id="ARBA00023015"/>
    </source>
</evidence>
<keyword evidence="3" id="KW-0731">Sigma factor</keyword>
<comment type="similarity">
    <text evidence="1">Belongs to the sigma-70 factor family. ECF subfamily.</text>
</comment>
<keyword evidence="5" id="KW-0804">Transcription</keyword>
<dbReference type="InterPro" id="IPR036388">
    <property type="entry name" value="WH-like_DNA-bd_sf"/>
</dbReference>
<dbReference type="CDD" id="cd06171">
    <property type="entry name" value="Sigma70_r4"/>
    <property type="match status" value="1"/>
</dbReference>
<dbReference type="PANTHER" id="PTHR43133:SF58">
    <property type="entry name" value="ECF RNA POLYMERASE SIGMA FACTOR SIGD"/>
    <property type="match status" value="1"/>
</dbReference>
<dbReference type="Gene3D" id="1.10.1740.10">
    <property type="match status" value="1"/>
</dbReference>
<proteinExistence type="inferred from homology"/>
<dbReference type="InterPro" id="IPR013324">
    <property type="entry name" value="RNA_pol_sigma_r3/r4-like"/>
</dbReference>
<evidence type="ECO:0000256" key="5">
    <source>
        <dbReference type="ARBA" id="ARBA00023163"/>
    </source>
</evidence>
<dbReference type="GO" id="GO:0016987">
    <property type="term" value="F:sigma factor activity"/>
    <property type="evidence" value="ECO:0007669"/>
    <property type="project" value="UniProtKB-KW"/>
</dbReference>
<keyword evidence="2" id="KW-0805">Transcription regulation</keyword>
<dbReference type="NCBIfam" id="TIGR02937">
    <property type="entry name" value="sigma70-ECF"/>
    <property type="match status" value="1"/>
</dbReference>
<dbReference type="SUPFAM" id="SSF88946">
    <property type="entry name" value="Sigma2 domain of RNA polymerase sigma factors"/>
    <property type="match status" value="1"/>
</dbReference>
<reference evidence="7 8" key="1">
    <citation type="submission" date="2016-10" db="EMBL/GenBank/DDBJ databases">
        <authorList>
            <person name="de Groot N.N."/>
        </authorList>
    </citation>
    <scope>NUCLEOTIDE SEQUENCE [LARGE SCALE GENOMIC DNA]</scope>
    <source>
        <strain evidence="7 8">CPCC 202699</strain>
    </source>
</reference>
<evidence type="ECO:0000256" key="3">
    <source>
        <dbReference type="ARBA" id="ARBA00023082"/>
    </source>
</evidence>
<dbReference type="STRING" id="589385.SAMN05421504_101303"/>
<dbReference type="AlphaFoldDB" id="A0A1H2SRV1"/>
<dbReference type="EMBL" id="FNON01000001">
    <property type="protein sequence ID" value="SDW33774.1"/>
    <property type="molecule type" value="Genomic_DNA"/>
</dbReference>
<keyword evidence="8" id="KW-1185">Reference proteome</keyword>
<dbReference type="OrthoDB" id="160825at2"/>
<name>A0A1H2SRV1_9PSEU</name>
<dbReference type="Gene3D" id="1.10.10.10">
    <property type="entry name" value="Winged helix-like DNA-binding domain superfamily/Winged helix DNA-binding domain"/>
    <property type="match status" value="1"/>
</dbReference>
<evidence type="ECO:0000313" key="8">
    <source>
        <dbReference type="Proteomes" id="UP000199515"/>
    </source>
</evidence>
<sequence length="202" mass="22076">MDIVDVAAPSGSDGRWAKEELGPLVLAAKSGEPGALQRLLKVIEPALVRYCRGRMGRRDFSYLSADDVAQEACLALCKMLPGYEDRGGSFYYLARAIAAKKVVDAYRAVSRDKSEPMPELPETTLTANEPENEALHADLGARLGRLMATLPRMQQEILTSRVMAGLTVTETAAALGTTSGNVRIAQHRALRKLRAMIERDEF</sequence>
<dbReference type="SUPFAM" id="SSF88659">
    <property type="entry name" value="Sigma3 and sigma4 domains of RNA polymerase sigma factors"/>
    <property type="match status" value="1"/>
</dbReference>
<evidence type="ECO:0000256" key="4">
    <source>
        <dbReference type="ARBA" id="ARBA00023125"/>
    </source>
</evidence>
<dbReference type="RefSeq" id="WP_091285565.1">
    <property type="nucleotide sequence ID" value="NZ_FNON01000001.1"/>
</dbReference>
<evidence type="ECO:0000256" key="1">
    <source>
        <dbReference type="ARBA" id="ARBA00010641"/>
    </source>
</evidence>
<evidence type="ECO:0000259" key="6">
    <source>
        <dbReference type="Pfam" id="PF07638"/>
    </source>
</evidence>
<protein>
    <submittedName>
        <fullName evidence="7">RNA polymerase sigma-70 factor, ECF subfamily</fullName>
    </submittedName>
</protein>
<evidence type="ECO:0000313" key="7">
    <source>
        <dbReference type="EMBL" id="SDW33774.1"/>
    </source>
</evidence>
<feature type="domain" description="RNA polymerase sigma-70 ECF-like HTH" evidence="6">
    <location>
        <begin position="22"/>
        <end position="195"/>
    </location>
</feature>
<dbReference type="GO" id="GO:0006352">
    <property type="term" value="P:DNA-templated transcription initiation"/>
    <property type="evidence" value="ECO:0007669"/>
    <property type="project" value="InterPro"/>
</dbReference>
<dbReference type="InterPro" id="IPR013325">
    <property type="entry name" value="RNA_pol_sigma_r2"/>
</dbReference>